<evidence type="ECO:0000256" key="2">
    <source>
        <dbReference type="ARBA" id="ARBA00022448"/>
    </source>
</evidence>
<keyword evidence="4 8" id="KW-0067">ATP-binding</keyword>
<evidence type="ECO:0000256" key="4">
    <source>
        <dbReference type="ARBA" id="ARBA00022840"/>
    </source>
</evidence>
<dbReference type="GO" id="GO:0005886">
    <property type="term" value="C:plasma membrane"/>
    <property type="evidence" value="ECO:0007669"/>
    <property type="project" value="UniProtKB-SubCell"/>
</dbReference>
<name>A0A3N4CY08_9ACTN</name>
<keyword evidence="2" id="KW-0813">Transport</keyword>
<dbReference type="PANTHER" id="PTHR42711">
    <property type="entry name" value="ABC TRANSPORTER ATP-BINDING PROTEIN"/>
    <property type="match status" value="1"/>
</dbReference>
<keyword evidence="3" id="KW-0547">Nucleotide-binding</keyword>
<dbReference type="SMART" id="SM00382">
    <property type="entry name" value="AAA"/>
    <property type="match status" value="1"/>
</dbReference>
<dbReference type="GO" id="GO:0016887">
    <property type="term" value="F:ATP hydrolysis activity"/>
    <property type="evidence" value="ECO:0007669"/>
    <property type="project" value="InterPro"/>
</dbReference>
<dbReference type="InterPro" id="IPR003593">
    <property type="entry name" value="AAA+_ATPase"/>
</dbReference>
<dbReference type="Gene3D" id="3.40.50.300">
    <property type="entry name" value="P-loop containing nucleotide triphosphate hydrolases"/>
    <property type="match status" value="1"/>
</dbReference>
<dbReference type="GO" id="GO:0046677">
    <property type="term" value="P:response to antibiotic"/>
    <property type="evidence" value="ECO:0007669"/>
    <property type="project" value="UniProtKB-KW"/>
</dbReference>
<dbReference type="Pfam" id="PF00005">
    <property type="entry name" value="ABC_tran"/>
    <property type="match status" value="1"/>
</dbReference>
<dbReference type="InterPro" id="IPR003439">
    <property type="entry name" value="ABC_transporter-like_ATP-bd"/>
</dbReference>
<protein>
    <submittedName>
        <fullName evidence="7">ABC transporter ATP-binding protein</fullName>
    </submittedName>
    <submittedName>
        <fullName evidence="8">Daunorubicin/doxorubicin resistance ATP-binding protein DrrA</fullName>
        <ecNumber evidence="8">3.6.3.-</ecNumber>
    </submittedName>
</protein>
<dbReference type="Proteomes" id="UP000677180">
    <property type="component" value="Chromosome"/>
</dbReference>
<keyword evidence="9" id="KW-1185">Reference proteome</keyword>
<evidence type="ECO:0000256" key="3">
    <source>
        <dbReference type="ARBA" id="ARBA00022741"/>
    </source>
</evidence>
<dbReference type="PROSITE" id="PS00211">
    <property type="entry name" value="ABC_TRANSPORTER_1"/>
    <property type="match status" value="1"/>
</dbReference>
<evidence type="ECO:0000256" key="5">
    <source>
        <dbReference type="ARBA" id="ARBA00023251"/>
    </source>
</evidence>
<dbReference type="SUPFAM" id="SSF52540">
    <property type="entry name" value="P-loop containing nucleoside triphosphate hydrolases"/>
    <property type="match status" value="1"/>
</dbReference>
<dbReference type="InterPro" id="IPR017871">
    <property type="entry name" value="ABC_transporter-like_CS"/>
</dbReference>
<evidence type="ECO:0000259" key="6">
    <source>
        <dbReference type="PROSITE" id="PS50893"/>
    </source>
</evidence>
<dbReference type="InterPro" id="IPR050763">
    <property type="entry name" value="ABC_transporter_ATP-binding"/>
</dbReference>
<dbReference type="OMA" id="MTVVMIE"/>
<organism evidence="8 9">
    <name type="scientific">Arachnia propionica</name>
    <dbReference type="NCBI Taxonomy" id="1750"/>
    <lineage>
        <taxon>Bacteria</taxon>
        <taxon>Bacillati</taxon>
        <taxon>Actinomycetota</taxon>
        <taxon>Actinomycetes</taxon>
        <taxon>Propionibacteriales</taxon>
        <taxon>Propionibacteriaceae</taxon>
        <taxon>Arachnia</taxon>
    </lineage>
</organism>
<keyword evidence="8" id="KW-0378">Hydrolase</keyword>
<dbReference type="EC" id="3.6.3.-" evidence="8"/>
<reference evidence="8 9" key="1">
    <citation type="submission" date="2018-12" db="EMBL/GenBank/DDBJ databases">
        <authorList>
            <consortium name="Pathogen Informatics"/>
        </authorList>
    </citation>
    <scope>NUCLEOTIDE SEQUENCE [LARGE SCALE GENOMIC DNA]</scope>
    <source>
        <strain evidence="8 9">NCTC12967</strain>
    </source>
</reference>
<evidence type="ECO:0000313" key="7">
    <source>
        <dbReference type="EMBL" id="QUC12757.1"/>
    </source>
</evidence>
<sequence>MSSAITVSGLRKTYGSFVAVDDVDLQVESGEVFAFLGPNGAGKTTTIDILTGAQRRTSGTVSVLGRDPQNDEREWRAQVGVVPQGTAKYSDLTVREIIDHFASFYPDPFPTGQLIDMVGLGAKAKVLSTKLSGGQRRRLDVAVGVVGRPRLLFLDEPTTGLDPEARREAWELVRLLTGTGMTTVLTTHYLDEAQELSQRAGIIVRGRIMHVGTLGELARLTGRRYRVSYDLDPLVEVPLSLAERMKSQPHSCLYGTDEPTALLRLLLDAAQRHGIAEIPGLQITQPSLEQIYINMVEQAKEN</sequence>
<dbReference type="PANTHER" id="PTHR42711:SF17">
    <property type="entry name" value="ABC TRANSPORTER ATP-BINDING PROTEIN"/>
    <property type="match status" value="1"/>
</dbReference>
<reference evidence="7" key="2">
    <citation type="submission" date="2021-03" db="EMBL/GenBank/DDBJ databases">
        <title>Human Oral Microbial Genomes.</title>
        <authorList>
            <person name="Johnston C.D."/>
            <person name="Chen T."/>
            <person name="Dewhirst F.E."/>
        </authorList>
    </citation>
    <scope>NUCLEOTIDE SEQUENCE</scope>
    <source>
        <strain evidence="7">F0714</strain>
    </source>
</reference>
<comment type="subcellular location">
    <subcellularLocation>
        <location evidence="1">Cell membrane</location>
        <topology evidence="1">Peripheral membrane protein</topology>
    </subcellularLocation>
</comment>
<dbReference type="Proteomes" id="UP000273044">
    <property type="component" value="Chromosome"/>
</dbReference>
<dbReference type="EMBL" id="LR134406">
    <property type="protein sequence ID" value="VEH68887.1"/>
    <property type="molecule type" value="Genomic_DNA"/>
</dbReference>
<keyword evidence="5" id="KW-0046">Antibiotic resistance</keyword>
<proteinExistence type="predicted"/>
<evidence type="ECO:0000256" key="1">
    <source>
        <dbReference type="ARBA" id="ARBA00004202"/>
    </source>
</evidence>
<dbReference type="OrthoDB" id="9804819at2"/>
<feature type="domain" description="ABC transporter" evidence="6">
    <location>
        <begin position="5"/>
        <end position="230"/>
    </location>
</feature>
<dbReference type="InterPro" id="IPR027417">
    <property type="entry name" value="P-loop_NTPase"/>
</dbReference>
<dbReference type="GO" id="GO:0005524">
    <property type="term" value="F:ATP binding"/>
    <property type="evidence" value="ECO:0007669"/>
    <property type="project" value="UniProtKB-KW"/>
</dbReference>
<accession>A0A3N4CY08</accession>
<dbReference type="CDD" id="cd03230">
    <property type="entry name" value="ABC_DR_subfamily_A"/>
    <property type="match status" value="1"/>
</dbReference>
<evidence type="ECO:0000313" key="8">
    <source>
        <dbReference type="EMBL" id="VEH68887.1"/>
    </source>
</evidence>
<dbReference type="EMBL" id="CP072385">
    <property type="protein sequence ID" value="QUC12757.1"/>
    <property type="molecule type" value="Genomic_DNA"/>
</dbReference>
<evidence type="ECO:0000313" key="9">
    <source>
        <dbReference type="Proteomes" id="UP000273044"/>
    </source>
</evidence>
<dbReference type="AlphaFoldDB" id="A0A3N4CY08"/>
<dbReference type="PROSITE" id="PS50893">
    <property type="entry name" value="ABC_TRANSPORTER_2"/>
    <property type="match status" value="1"/>
</dbReference>
<gene>
    <name evidence="8" type="primary">drrA_4</name>
    <name evidence="7" type="ORF">J5A53_14935</name>
    <name evidence="8" type="ORF">NCTC12967_00149</name>
</gene>